<dbReference type="STRING" id="265719.SAMN04488509_10498"/>
<gene>
    <name evidence="2" type="ORF">SAMN04488509_10498</name>
</gene>
<protein>
    <submittedName>
        <fullName evidence="2">Uncharacterized protein</fullName>
    </submittedName>
</protein>
<evidence type="ECO:0000256" key="1">
    <source>
        <dbReference type="SAM" id="Phobius"/>
    </source>
</evidence>
<reference evidence="2 3" key="1">
    <citation type="submission" date="2016-10" db="EMBL/GenBank/DDBJ databases">
        <authorList>
            <person name="de Groot N.N."/>
        </authorList>
    </citation>
    <scope>NUCLEOTIDE SEQUENCE [LARGE SCALE GENOMIC DNA]</scope>
    <source>
        <strain evidence="2 3">DSM 16957</strain>
    </source>
</reference>
<dbReference type="EMBL" id="FNAG01000004">
    <property type="protein sequence ID" value="SDD60150.1"/>
    <property type="molecule type" value="Genomic_DNA"/>
</dbReference>
<organism evidence="2 3">
    <name type="scientific">Aquimonas voraii</name>
    <dbReference type="NCBI Taxonomy" id="265719"/>
    <lineage>
        <taxon>Bacteria</taxon>
        <taxon>Pseudomonadati</taxon>
        <taxon>Pseudomonadota</taxon>
        <taxon>Gammaproteobacteria</taxon>
        <taxon>Lysobacterales</taxon>
        <taxon>Lysobacteraceae</taxon>
        <taxon>Aquimonas</taxon>
    </lineage>
</organism>
<name>A0A1G6W2H8_9GAMM</name>
<proteinExistence type="predicted"/>
<keyword evidence="1" id="KW-0472">Membrane</keyword>
<evidence type="ECO:0000313" key="3">
    <source>
        <dbReference type="Proteomes" id="UP000199603"/>
    </source>
</evidence>
<sequence length="156" mass="16380">MTDAPAPRRLAELYRAAMAQSPAADAEALLSALDGRGSRESRDEILSLAAQNPTQAAVLRTLVELRSDVDLLQREVAGLRRRSQSRTRPVWAALAASCALAAVVAFGLGAPVSAPTVDDSFAQQTLQDADRISAVSFEGPAEQAAEAPLFSGSFDS</sequence>
<evidence type="ECO:0000313" key="2">
    <source>
        <dbReference type="EMBL" id="SDD60150.1"/>
    </source>
</evidence>
<dbReference type="RefSeq" id="WP_091241750.1">
    <property type="nucleotide sequence ID" value="NZ_FNAG01000004.1"/>
</dbReference>
<feature type="transmembrane region" description="Helical" evidence="1">
    <location>
        <begin position="90"/>
        <end position="110"/>
    </location>
</feature>
<keyword evidence="1" id="KW-1133">Transmembrane helix</keyword>
<dbReference type="AlphaFoldDB" id="A0A1G6W2H8"/>
<keyword evidence="1" id="KW-0812">Transmembrane</keyword>
<keyword evidence="3" id="KW-1185">Reference proteome</keyword>
<dbReference type="Proteomes" id="UP000199603">
    <property type="component" value="Unassembled WGS sequence"/>
</dbReference>
<accession>A0A1G6W2H8</accession>